<evidence type="ECO:0000256" key="1">
    <source>
        <dbReference type="ARBA" id="ARBA00005163"/>
    </source>
</evidence>
<dbReference type="Gene3D" id="1.10.230.10">
    <property type="entry name" value="Cytochrome P450-Terp, domain 2"/>
    <property type="match status" value="1"/>
</dbReference>
<comment type="pathway">
    <text evidence="1">Carbohydrate metabolism; tricarboxylic acid cycle.</text>
</comment>
<dbReference type="InterPro" id="IPR016142">
    <property type="entry name" value="Citrate_synth-like_lrg_a-sub"/>
</dbReference>
<name>A0A9D1IGP5_9FIRM</name>
<dbReference type="EMBL" id="DVMW01000041">
    <property type="protein sequence ID" value="HIU36376.1"/>
    <property type="molecule type" value="Genomic_DNA"/>
</dbReference>
<dbReference type="EC" id="2.3.3.16" evidence="3"/>
<dbReference type="GO" id="GO:0036440">
    <property type="term" value="F:citrate synthase activity"/>
    <property type="evidence" value="ECO:0007669"/>
    <property type="project" value="UniProtKB-EC"/>
</dbReference>
<dbReference type="AlphaFoldDB" id="A0A9D1IGP5"/>
<sequence>MSDYISPISNDALSSLCEELAKNNRIRPEDYSRFEVKRGLRNPDGTGVMAGLTRICSVEGYYIEDGERVPKAGRLTYRGIDMSEIVRDCEEKNRFGFEEVAWLLLFGDLPTQRQLDRFCEILAACRELPDEFIEDMIMKAPSPNIMNKVARSVLALYSFDETPDDTAVENVLRQSIQLIAQIPTIMAYAYQVKRRVYDHKSMFIHQNDKSLKTAESILHAIRPDRKFTDEEAKLLDLCMIIHAEHGGGNNSTFTTRCITSSGTDTYSAIAAGIGSLKGPKHGGANIKVVEMVEDMRAHIADPTDEGQVADYLAKIIRRQAGDGTGLIYGMGHAVYTLSDPRAVILRERARTFAKAHGFEDRFRTLELIETLTPELFAKYKGEKKKMCANVDLYSGLIYEMLHIPHDLFTPLFMAARIAGWSAHRLEELTSGSRIMRPAYKNVSLPRKFVPLDERTPDHVVQTEYIPPEER</sequence>
<dbReference type="InterPro" id="IPR036969">
    <property type="entry name" value="Citrate_synthase_sf"/>
</dbReference>
<reference evidence="5" key="2">
    <citation type="journal article" date="2021" name="PeerJ">
        <title>Extensive microbial diversity within the chicken gut microbiome revealed by metagenomics and culture.</title>
        <authorList>
            <person name="Gilroy R."/>
            <person name="Ravi A."/>
            <person name="Getino M."/>
            <person name="Pursley I."/>
            <person name="Horton D.L."/>
            <person name="Alikhan N.F."/>
            <person name="Baker D."/>
            <person name="Gharbi K."/>
            <person name="Hall N."/>
            <person name="Watson M."/>
            <person name="Adriaenssens E.M."/>
            <person name="Foster-Nyarko E."/>
            <person name="Jarju S."/>
            <person name="Secka A."/>
            <person name="Antonio M."/>
            <person name="Oren A."/>
            <person name="Chaudhuri R.R."/>
            <person name="La Ragione R."/>
            <person name="Hildebrand F."/>
            <person name="Pallen M.J."/>
        </authorList>
    </citation>
    <scope>NUCLEOTIDE SEQUENCE</scope>
    <source>
        <strain evidence="5">ChiGjej1B1-19959</strain>
    </source>
</reference>
<protein>
    <recommendedName>
        <fullName evidence="3">citrate synthase (unknown stereospecificity)</fullName>
        <ecNumber evidence="3">2.3.3.16</ecNumber>
    </recommendedName>
</protein>
<dbReference type="InterPro" id="IPR016143">
    <property type="entry name" value="Citrate_synth-like_sm_a-sub"/>
</dbReference>
<gene>
    <name evidence="5" type="ORF">IAC53_07230</name>
</gene>
<accession>A0A9D1IGP5</accession>
<dbReference type="NCBIfam" id="NF010635">
    <property type="entry name" value="PRK14032.1"/>
    <property type="match status" value="1"/>
</dbReference>
<dbReference type="GO" id="GO:0005975">
    <property type="term" value="P:carbohydrate metabolic process"/>
    <property type="evidence" value="ECO:0007669"/>
    <property type="project" value="TreeGrafter"/>
</dbReference>
<keyword evidence="4" id="KW-0808">Transferase</keyword>
<dbReference type="PRINTS" id="PR00143">
    <property type="entry name" value="CITRTSNTHASE"/>
</dbReference>
<dbReference type="CDD" id="cd06113">
    <property type="entry name" value="citrate_synt_like_1_2"/>
    <property type="match status" value="1"/>
</dbReference>
<dbReference type="SUPFAM" id="SSF48256">
    <property type="entry name" value="Citrate synthase"/>
    <property type="match status" value="1"/>
</dbReference>
<dbReference type="PANTHER" id="PTHR11739:SF4">
    <property type="entry name" value="CITRATE SYNTHASE, PEROXISOMAL"/>
    <property type="match status" value="1"/>
</dbReference>
<evidence type="ECO:0000256" key="2">
    <source>
        <dbReference type="ARBA" id="ARBA00010566"/>
    </source>
</evidence>
<organism evidence="5 6">
    <name type="scientific">Candidatus Fimenecus excrementigallinarum</name>
    <dbReference type="NCBI Taxonomy" id="2840816"/>
    <lineage>
        <taxon>Bacteria</taxon>
        <taxon>Bacillati</taxon>
        <taxon>Bacillota</taxon>
        <taxon>Clostridia</taxon>
        <taxon>Candidatus Fimenecus</taxon>
    </lineage>
</organism>
<dbReference type="InterPro" id="IPR002020">
    <property type="entry name" value="Citrate_synthase"/>
</dbReference>
<dbReference type="Pfam" id="PF00285">
    <property type="entry name" value="Citrate_synt"/>
    <property type="match status" value="1"/>
</dbReference>
<proteinExistence type="inferred from homology"/>
<comment type="caution">
    <text evidence="5">The sequence shown here is derived from an EMBL/GenBank/DDBJ whole genome shotgun (WGS) entry which is preliminary data.</text>
</comment>
<reference evidence="5" key="1">
    <citation type="submission" date="2020-10" db="EMBL/GenBank/DDBJ databases">
        <authorList>
            <person name="Gilroy R."/>
        </authorList>
    </citation>
    <scope>NUCLEOTIDE SEQUENCE</scope>
    <source>
        <strain evidence="5">ChiGjej1B1-19959</strain>
    </source>
</reference>
<dbReference type="GO" id="GO:0005829">
    <property type="term" value="C:cytosol"/>
    <property type="evidence" value="ECO:0007669"/>
    <property type="project" value="TreeGrafter"/>
</dbReference>
<dbReference type="PANTHER" id="PTHR11739">
    <property type="entry name" value="CITRATE SYNTHASE"/>
    <property type="match status" value="1"/>
</dbReference>
<evidence type="ECO:0000313" key="5">
    <source>
        <dbReference type="EMBL" id="HIU36376.1"/>
    </source>
</evidence>
<comment type="similarity">
    <text evidence="2">Belongs to the citrate synthase family.</text>
</comment>
<evidence type="ECO:0000256" key="3">
    <source>
        <dbReference type="ARBA" id="ARBA00012972"/>
    </source>
</evidence>
<evidence type="ECO:0000256" key="4">
    <source>
        <dbReference type="ARBA" id="ARBA00022679"/>
    </source>
</evidence>
<dbReference type="GO" id="GO:0006099">
    <property type="term" value="P:tricarboxylic acid cycle"/>
    <property type="evidence" value="ECO:0007669"/>
    <property type="project" value="TreeGrafter"/>
</dbReference>
<evidence type="ECO:0000313" key="6">
    <source>
        <dbReference type="Proteomes" id="UP000824071"/>
    </source>
</evidence>
<dbReference type="Gene3D" id="1.10.580.10">
    <property type="entry name" value="Citrate Synthase, domain 1"/>
    <property type="match status" value="1"/>
</dbReference>
<dbReference type="Proteomes" id="UP000824071">
    <property type="component" value="Unassembled WGS sequence"/>
</dbReference>